<evidence type="ECO:0000313" key="1">
    <source>
        <dbReference type="EMBL" id="GGG04491.1"/>
    </source>
</evidence>
<sequence>MSFIKDGVTVATKEAGNSNLTLNLEPGQYVVQGSSVIDGDYEYDAAQQTVTISTDLEQAFIVLFYR</sequence>
<dbReference type="EMBL" id="BMJS01000031">
    <property type="protein sequence ID" value="GGG04491.1"/>
    <property type="molecule type" value="Genomic_DNA"/>
</dbReference>
<dbReference type="Proteomes" id="UP000636949">
    <property type="component" value="Unassembled WGS sequence"/>
</dbReference>
<reference evidence="1" key="1">
    <citation type="journal article" date="2014" name="Int. J. Syst. Evol. Microbiol.">
        <title>Complete genome sequence of Corynebacterium casei LMG S-19264T (=DSM 44701T), isolated from a smear-ripened cheese.</title>
        <authorList>
            <consortium name="US DOE Joint Genome Institute (JGI-PGF)"/>
            <person name="Walter F."/>
            <person name="Albersmeier A."/>
            <person name="Kalinowski J."/>
            <person name="Ruckert C."/>
        </authorList>
    </citation>
    <scope>NUCLEOTIDE SEQUENCE</scope>
    <source>
        <strain evidence="1">CGMCC 1.15758</strain>
    </source>
</reference>
<protein>
    <submittedName>
        <fullName evidence="1">Uncharacterized protein</fullName>
    </submittedName>
</protein>
<comment type="caution">
    <text evidence="1">The sequence shown here is derived from an EMBL/GenBank/DDBJ whole genome shotgun (WGS) entry which is preliminary data.</text>
</comment>
<keyword evidence="2" id="KW-1185">Reference proteome</keyword>
<accession>A0A8J2Z6D6</accession>
<dbReference type="RefSeq" id="WP_117003569.1">
    <property type="nucleotide sequence ID" value="NZ_BMJS01000031.1"/>
</dbReference>
<dbReference type="AlphaFoldDB" id="A0A8J2Z6D6"/>
<organism evidence="1 2">
    <name type="scientific">Cysteiniphilum litorale</name>
    <dbReference type="NCBI Taxonomy" id="2056700"/>
    <lineage>
        <taxon>Bacteria</taxon>
        <taxon>Pseudomonadati</taxon>
        <taxon>Pseudomonadota</taxon>
        <taxon>Gammaproteobacteria</taxon>
        <taxon>Thiotrichales</taxon>
        <taxon>Fastidiosibacteraceae</taxon>
        <taxon>Cysteiniphilum</taxon>
    </lineage>
</organism>
<gene>
    <name evidence="1" type="ORF">GCM10010995_22490</name>
</gene>
<dbReference type="OrthoDB" id="9768177at2"/>
<proteinExistence type="predicted"/>
<reference evidence="1" key="2">
    <citation type="submission" date="2020-09" db="EMBL/GenBank/DDBJ databases">
        <authorList>
            <person name="Sun Q."/>
            <person name="Zhou Y."/>
        </authorList>
    </citation>
    <scope>NUCLEOTIDE SEQUENCE</scope>
    <source>
        <strain evidence="1">CGMCC 1.15758</strain>
    </source>
</reference>
<name>A0A8J2Z6D6_9GAMM</name>
<evidence type="ECO:0000313" key="2">
    <source>
        <dbReference type="Proteomes" id="UP000636949"/>
    </source>
</evidence>